<dbReference type="InterPro" id="IPR042099">
    <property type="entry name" value="ANL_N_sf"/>
</dbReference>
<dbReference type="GO" id="GO:0005783">
    <property type="term" value="C:endoplasmic reticulum"/>
    <property type="evidence" value="ECO:0007669"/>
    <property type="project" value="TreeGrafter"/>
</dbReference>
<dbReference type="Gene3D" id="3.40.50.12780">
    <property type="entry name" value="N-terminal domain of ligase-like"/>
    <property type="match status" value="2"/>
</dbReference>
<proteinExistence type="predicted"/>
<keyword evidence="4" id="KW-0067">ATP-binding</keyword>
<keyword evidence="1" id="KW-0436">Ligase</keyword>
<dbReference type="GO" id="GO:0016020">
    <property type="term" value="C:membrane"/>
    <property type="evidence" value="ECO:0007669"/>
    <property type="project" value="TreeGrafter"/>
</dbReference>
<keyword evidence="2" id="KW-0547">Nucleotide-binding</keyword>
<evidence type="ECO:0000313" key="8">
    <source>
        <dbReference type="Proteomes" id="UP000835052"/>
    </source>
</evidence>
<comment type="caution">
    <text evidence="7">The sequence shown here is derived from an EMBL/GenBank/DDBJ whole genome shotgun (WGS) entry which is preliminary data.</text>
</comment>
<feature type="domain" description="AMP-dependent synthetase/ligase" evidence="6">
    <location>
        <begin position="804"/>
        <end position="1200"/>
    </location>
</feature>
<feature type="domain" description="AMP-dependent synthetase/ligase" evidence="6">
    <location>
        <begin position="114"/>
        <end position="509"/>
    </location>
</feature>
<sequence length="1386" mass="154504">MLSKCSKSAILRARVTSSLVGVHAQRQLFDGKISSTIAKKFLPRKKVRALSCPRNQTHVLEDGSRVATYMKDKPMQTQLHAGVSTTYETVRNGLKNGGKEMLGRRVELNGQLVWEWMSYAEVIEKSDKLSQAFRILGLKEGDDVNIGIYSRNCPEWTISEIAVHNFSNVSVPLYDTVLKKDLVYIGKLTELELVLVDTEQRAKMLIDNVAELPHLKHVVIFEKPSENLRKLAKNASINLLALDEMIELGAKGTLKHCPPSPETVASITFTSGTTGNPKGAVLTHKNLIADTSTAIEFKHLEHVVISYLPLAHIYERVLELIAFGCAGKVGYYRGDITKLIDDAKSLKPTFFPMVPRVMNKLHKQIILEAQKSPIKHSILKAVIAWKFFEVKNHVIRNDSILDKLFLTKIRDILGGRVQFMVVAAAAPCDEALRFFRAAFGCPVMVGYGQTENAGAATASIFVDSDDGNVGIPVPCNAVKLMDEPDIGYFVEKNGGQVMIKGPNVMRGYYKDPTNTKKTITEEGWLKTGDIGRWSEKGVLEIVDRMKSIVKLTQGKFVAPEHLESIYQQSEFVSQIYVHGDAKKSCLVAVIVPEPTYLTTFAKTTYGLENKSLEELCTDDRIRKDVVKALREVADNHTDGALHGYERIADVFLTPRPFTVDEVLLTPTQKNKRPQMAAHFKNQIADIKMLSKGSRSTMMMASRMTSAMTQRRHFLDGKLIAVGAAAIAASKILTSPKIHPICDVNQQTHVLEDGSRIAAHRKGYILMTTIDEGLSTTYEMMRRGLRNGGSEMLGRRVEIDGQLVWEWITYAQAIETADLVSQGFRALGISTGDETNIGIFSQNRPEWVIGEMAIHNFSNASVPLYDTVPKDDLIYICNLTQLSTILVDKEERARLIIDNIHHIPLMKNIVLFEKPSANFQEEAKRKMVNLLTFDELAEVGKKTEIPHIKPTSETVASITFTSGTTGKPKGVILTHGNLVAEMTSSFEFYDTMNQTVISYLPLAHIYERAIELICFSIGGRVGYFRGDVTQLIDDVKSLKPTVFPMVPRVMNKIHKKVMIEAKKSPVKYSILRAVLAWKQLELKNGIVRNDGLIDKIFLRKIHEALGGQVKMVIVGSAAPSDDAVRFTRCAFGCVVVVGYGQTETSAAATSSILADMTDGHVGVPIPSNAVKLIDVPELGYYVSKNGGEILIKGKNVTRGYYKDPKATKEALDDEGWLKTGDIGKWRENGTLEIVDRKKSIVKLSQGKFVAPEHLENIYLLSDFVAQIYIHADMKQSSLVAVIVPDPVYLANFAEKKYGLQSLTYEELCADERLKEDVLKCLRQVADANPERPLHGYERIADVFLAPHSFSIDDGLVTPTQKNRRPQLAEFYKKPIAQMYNHLNRKHL</sequence>
<dbReference type="GO" id="GO:0005524">
    <property type="term" value="F:ATP binding"/>
    <property type="evidence" value="ECO:0007669"/>
    <property type="project" value="UniProtKB-KW"/>
</dbReference>
<evidence type="ECO:0000256" key="4">
    <source>
        <dbReference type="ARBA" id="ARBA00022840"/>
    </source>
</evidence>
<evidence type="ECO:0000256" key="3">
    <source>
        <dbReference type="ARBA" id="ARBA00022832"/>
    </source>
</evidence>
<dbReference type="SUPFAM" id="SSF56801">
    <property type="entry name" value="Acetyl-CoA synthetase-like"/>
    <property type="match status" value="2"/>
</dbReference>
<evidence type="ECO:0000256" key="2">
    <source>
        <dbReference type="ARBA" id="ARBA00022741"/>
    </source>
</evidence>
<gene>
    <name evidence="7" type="ORF">CAUJ_LOCUS11604</name>
</gene>
<dbReference type="InterPro" id="IPR000873">
    <property type="entry name" value="AMP-dep_synth/lig_dom"/>
</dbReference>
<dbReference type="PROSITE" id="PS00455">
    <property type="entry name" value="AMP_BINDING"/>
    <property type="match status" value="2"/>
</dbReference>
<keyword evidence="8" id="KW-1185">Reference proteome</keyword>
<dbReference type="EC" id="6.2.1.3" evidence="5"/>
<dbReference type="Proteomes" id="UP000835052">
    <property type="component" value="Unassembled WGS sequence"/>
</dbReference>
<organism evidence="7 8">
    <name type="scientific">Caenorhabditis auriculariae</name>
    <dbReference type="NCBI Taxonomy" id="2777116"/>
    <lineage>
        <taxon>Eukaryota</taxon>
        <taxon>Metazoa</taxon>
        <taxon>Ecdysozoa</taxon>
        <taxon>Nematoda</taxon>
        <taxon>Chromadorea</taxon>
        <taxon>Rhabditida</taxon>
        <taxon>Rhabditina</taxon>
        <taxon>Rhabditomorpha</taxon>
        <taxon>Rhabditoidea</taxon>
        <taxon>Rhabditidae</taxon>
        <taxon>Peloderinae</taxon>
        <taxon>Caenorhabditis</taxon>
    </lineage>
</organism>
<dbReference type="EMBL" id="CAJGYM010000058">
    <property type="protein sequence ID" value="CAD6195685.1"/>
    <property type="molecule type" value="Genomic_DNA"/>
</dbReference>
<accession>A0A8S1HK65</accession>
<dbReference type="OrthoDB" id="1700726at2759"/>
<evidence type="ECO:0000256" key="5">
    <source>
        <dbReference type="ARBA" id="ARBA00026121"/>
    </source>
</evidence>
<dbReference type="Pfam" id="PF00501">
    <property type="entry name" value="AMP-binding"/>
    <property type="match status" value="2"/>
</dbReference>
<name>A0A8S1HK65_9PELO</name>
<dbReference type="InterPro" id="IPR020845">
    <property type="entry name" value="AMP-binding_CS"/>
</dbReference>
<evidence type="ECO:0000259" key="6">
    <source>
        <dbReference type="Pfam" id="PF00501"/>
    </source>
</evidence>
<keyword evidence="3" id="KW-0276">Fatty acid metabolism</keyword>
<keyword evidence="3" id="KW-0443">Lipid metabolism</keyword>
<protein>
    <recommendedName>
        <fullName evidence="5">long-chain-fatty-acid--CoA ligase</fullName>
        <ecNumber evidence="5">6.2.1.3</ecNumber>
    </recommendedName>
</protein>
<evidence type="ECO:0000256" key="1">
    <source>
        <dbReference type="ARBA" id="ARBA00022598"/>
    </source>
</evidence>
<reference evidence="7" key="1">
    <citation type="submission" date="2020-10" db="EMBL/GenBank/DDBJ databases">
        <authorList>
            <person name="Kikuchi T."/>
        </authorList>
    </citation>
    <scope>NUCLEOTIDE SEQUENCE</scope>
    <source>
        <strain evidence="7">NKZ352</strain>
    </source>
</reference>
<dbReference type="PANTHER" id="PTHR43272:SF33">
    <property type="entry name" value="AMP-BINDING DOMAIN-CONTAINING PROTEIN-RELATED"/>
    <property type="match status" value="1"/>
</dbReference>
<dbReference type="PANTHER" id="PTHR43272">
    <property type="entry name" value="LONG-CHAIN-FATTY-ACID--COA LIGASE"/>
    <property type="match status" value="1"/>
</dbReference>
<dbReference type="GO" id="GO:0004467">
    <property type="term" value="F:long-chain fatty acid-CoA ligase activity"/>
    <property type="evidence" value="ECO:0007669"/>
    <property type="project" value="UniProtKB-EC"/>
</dbReference>
<evidence type="ECO:0000313" key="7">
    <source>
        <dbReference type="EMBL" id="CAD6195685.1"/>
    </source>
</evidence>